<gene>
    <name evidence="5" type="ORF">BTF1_25845</name>
</gene>
<dbReference type="InterPro" id="IPR002941">
    <property type="entry name" value="DNA_methylase_N4/N6"/>
</dbReference>
<dbReference type="AlphaFoldDB" id="A0A9W3P690"/>
<keyword evidence="1 5" id="KW-0489">Methyltransferase</keyword>
<evidence type="ECO:0000313" key="5">
    <source>
        <dbReference type="EMBL" id="AFQ29331.1"/>
    </source>
</evidence>
<evidence type="ECO:0000256" key="3">
    <source>
        <dbReference type="ARBA" id="ARBA00022747"/>
    </source>
</evidence>
<keyword evidence="3" id="KW-0680">Restriction system</keyword>
<dbReference type="GO" id="GO:0008170">
    <property type="term" value="F:N-methyltransferase activity"/>
    <property type="evidence" value="ECO:0007669"/>
    <property type="project" value="InterPro"/>
</dbReference>
<dbReference type="GO" id="GO:0003677">
    <property type="term" value="F:DNA binding"/>
    <property type="evidence" value="ECO:0007669"/>
    <property type="project" value="InterPro"/>
</dbReference>
<dbReference type="REBASE" id="52300">
    <property type="entry name" value="M2.Bth789ORF25840P"/>
</dbReference>
<protein>
    <submittedName>
        <fullName evidence="5">Modification methylase</fullName>
    </submittedName>
</protein>
<feature type="domain" description="DNA methylase N-4/N-6" evidence="4">
    <location>
        <begin position="37"/>
        <end position="95"/>
    </location>
</feature>
<dbReference type="GO" id="GO:0032259">
    <property type="term" value="P:methylation"/>
    <property type="evidence" value="ECO:0007669"/>
    <property type="project" value="UniProtKB-KW"/>
</dbReference>
<dbReference type="Proteomes" id="UP000005257">
    <property type="component" value="Chromosome"/>
</dbReference>
<dbReference type="SUPFAM" id="SSF53335">
    <property type="entry name" value="S-adenosyl-L-methionine-dependent methyltransferases"/>
    <property type="match status" value="1"/>
</dbReference>
<proteinExistence type="predicted"/>
<keyword evidence="2" id="KW-0808">Transferase</keyword>
<dbReference type="Gene3D" id="3.40.50.150">
    <property type="entry name" value="Vaccinia Virus protein VP39"/>
    <property type="match status" value="2"/>
</dbReference>
<dbReference type="KEGG" id="btn:BTF1_25845"/>
<sequence>MIDYNGIEKSFNVLYPEIENATYLSQVNYSDELKRPYQRWYRYKEGFSVELVKRLIKEQAKRSTGTILDPFSGSGSTLIGANELGYKGLGFEVNPFSYFLSKVKLENYTLGEITLFKSLFEKVLNEENGIFPMPNLSFADKVFNKEVQDKLMSIKKNIIDLENEGINPNVVNLLKLGWLSSIEELSNYRKAGNGLKKRKLKNPIVLNKEDVYYKLDHIYSNMYTDLETKKGTRNIQLINHTCIDMDKFIEDSSVTGVIFSPPYANCFDYTEIYKLELWFGGFVANYEEMRTLKKSSLRSHLNANFKEDIDNVYTIPLLEDILSELKEKKLWDKKIPIMLKLYFHDMFRVIEKCYSALEPGGFCTIVVSNSSYGGIVVPTDLLFSIFAEKIGFEVSRIEVARYIITSSQQYNITKEQKNFLRESVICLKKN</sequence>
<evidence type="ECO:0000256" key="2">
    <source>
        <dbReference type="ARBA" id="ARBA00022679"/>
    </source>
</evidence>
<reference evidence="5 6" key="1">
    <citation type="journal article" date="2013" name="Genome Announc.">
        <title>Complete Genome Sequence of Bacillus thuringiensis Serovar Israelensis Strain HD-789.</title>
        <authorList>
            <person name="Doggett N.A."/>
            <person name="Stubben C.J."/>
            <person name="Chertkov O."/>
            <person name="Bruce D.C."/>
            <person name="Detter J.C."/>
            <person name="Johnson S.L."/>
            <person name="Han C.S."/>
        </authorList>
    </citation>
    <scope>NUCLEOTIDE SEQUENCE [LARGE SCALE GENOMIC DNA]</scope>
    <source>
        <strain evidence="5 6">HD-789</strain>
    </source>
</reference>
<dbReference type="RefSeq" id="WP_000568379.1">
    <property type="nucleotide sequence ID" value="NC_018508.1"/>
</dbReference>
<dbReference type="InterPro" id="IPR029063">
    <property type="entry name" value="SAM-dependent_MTases_sf"/>
</dbReference>
<dbReference type="GO" id="GO:0009307">
    <property type="term" value="P:DNA restriction-modification system"/>
    <property type="evidence" value="ECO:0007669"/>
    <property type="project" value="UniProtKB-KW"/>
</dbReference>
<organism evidence="5 6">
    <name type="scientific">Bacillus thuringiensis HD-789</name>
    <dbReference type="NCBI Taxonomy" id="1217737"/>
    <lineage>
        <taxon>Bacteria</taxon>
        <taxon>Bacillati</taxon>
        <taxon>Bacillota</taxon>
        <taxon>Bacilli</taxon>
        <taxon>Bacillales</taxon>
        <taxon>Bacillaceae</taxon>
        <taxon>Bacillus</taxon>
        <taxon>Bacillus cereus group</taxon>
    </lineage>
</organism>
<evidence type="ECO:0000256" key="1">
    <source>
        <dbReference type="ARBA" id="ARBA00022603"/>
    </source>
</evidence>
<name>A0A9W3P690_BACTU</name>
<accession>A0A9W3P690</accession>
<dbReference type="Pfam" id="PF01555">
    <property type="entry name" value="N6_N4_Mtase"/>
    <property type="match status" value="1"/>
</dbReference>
<evidence type="ECO:0000259" key="4">
    <source>
        <dbReference type="Pfam" id="PF01555"/>
    </source>
</evidence>
<evidence type="ECO:0000313" key="6">
    <source>
        <dbReference type="Proteomes" id="UP000005257"/>
    </source>
</evidence>
<dbReference type="EMBL" id="CP003763">
    <property type="protein sequence ID" value="AFQ29331.1"/>
    <property type="molecule type" value="Genomic_DNA"/>
</dbReference>